<dbReference type="EMBL" id="AAWL01000012">
    <property type="protein sequence ID" value="EAX47225.1"/>
    <property type="molecule type" value="Genomic_DNA"/>
</dbReference>
<sequence>MPGDVNFGLNFGFPPKTAYACMAETMILALEGRYENFTLGRDLTVKQVEIIEQLARKHGFKLAGFRSFERALTPEEIAAIKANATAKQRGEGEKEFENIDKVLETTYN</sequence>
<comment type="caution">
    <text evidence="1">The sequence shown here is derived from an EMBL/GenBank/DDBJ whole genome shotgun (WGS) entry which is preliminary data.</text>
</comment>
<proteinExistence type="predicted"/>
<gene>
    <name evidence="1" type="ORF">TcarDRAFT_0914</name>
</gene>
<dbReference type="eggNOG" id="COG5322">
    <property type="taxonomic scope" value="Bacteria"/>
</dbReference>
<protein>
    <submittedName>
        <fullName evidence="1">Dehydrogenase-like</fullName>
    </submittedName>
</protein>
<reference evidence="1 2" key="2">
    <citation type="submission" date="2007-01" db="EMBL/GenBank/DDBJ databases">
        <title>Sequencing of the draft genome and assembly of Thermosinus carboxydivorans Nor1.</title>
        <authorList>
            <consortium name="US DOE Joint Genome Institute (JGI-PGF)"/>
            <person name="Copeland A."/>
            <person name="Lucas S."/>
            <person name="Lapidus A."/>
            <person name="Barry K."/>
            <person name="Glavina del Rio T."/>
            <person name="Dalin E."/>
            <person name="Tice H."/>
            <person name="Bruce D."/>
            <person name="Pitluck S."/>
            <person name="Richardson P."/>
        </authorList>
    </citation>
    <scope>NUCLEOTIDE SEQUENCE [LARGE SCALE GENOMIC DNA]</scope>
    <source>
        <strain evidence="1 2">Nor1</strain>
    </source>
</reference>
<keyword evidence="2" id="KW-1185">Reference proteome</keyword>
<evidence type="ECO:0000313" key="1">
    <source>
        <dbReference type="EMBL" id="EAX47225.1"/>
    </source>
</evidence>
<dbReference type="AlphaFoldDB" id="A1HRQ4"/>
<evidence type="ECO:0000313" key="2">
    <source>
        <dbReference type="Proteomes" id="UP000005139"/>
    </source>
</evidence>
<reference evidence="1 2" key="1">
    <citation type="submission" date="2007-01" db="EMBL/GenBank/DDBJ databases">
        <title>Annotation of the draft genome assembly of Thermosinus carboxydivorans Nor1.</title>
        <authorList>
            <consortium name="US DOE Joint Genome Institute (JGI-ORNL)"/>
            <person name="Larimer F."/>
            <person name="Land M."/>
            <person name="Hauser L."/>
        </authorList>
    </citation>
    <scope>NUCLEOTIDE SEQUENCE [LARGE SCALE GENOMIC DNA]</scope>
    <source>
        <strain evidence="1 2">Nor1</strain>
    </source>
</reference>
<organism evidence="1 2">
    <name type="scientific">Thermosinus carboxydivorans Nor1</name>
    <dbReference type="NCBI Taxonomy" id="401526"/>
    <lineage>
        <taxon>Bacteria</taxon>
        <taxon>Bacillati</taxon>
        <taxon>Bacillota</taxon>
        <taxon>Negativicutes</taxon>
        <taxon>Selenomonadales</taxon>
        <taxon>Sporomusaceae</taxon>
        <taxon>Thermosinus</taxon>
    </lineage>
</organism>
<dbReference type="Proteomes" id="UP000005139">
    <property type="component" value="Unassembled WGS sequence"/>
</dbReference>
<name>A1HRQ4_9FIRM</name>
<dbReference type="RefSeq" id="WP_007289710.1">
    <property type="nucleotide sequence ID" value="NZ_AAWL01000012.1"/>
</dbReference>
<accession>A1HRQ4</accession>